<keyword evidence="2" id="KW-0418">Kinase</keyword>
<accession>A0A849BP39</accession>
<protein>
    <submittedName>
        <fullName evidence="2">Ribokinase</fullName>
    </submittedName>
</protein>
<reference evidence="2 3" key="1">
    <citation type="submission" date="2020-05" db="EMBL/GenBank/DDBJ databases">
        <title>MicrobeNet Type strains.</title>
        <authorList>
            <person name="Nicholson A.C."/>
        </authorList>
    </citation>
    <scope>NUCLEOTIDE SEQUENCE [LARGE SCALE GENOMIC DNA]</scope>
    <source>
        <strain evidence="2 3">JCM 14547</strain>
    </source>
</reference>
<comment type="caution">
    <text evidence="2">The sequence shown here is derived from an EMBL/GenBank/DDBJ whole genome shotgun (WGS) entry which is preliminary data.</text>
</comment>
<dbReference type="SUPFAM" id="SSF53613">
    <property type="entry name" value="Ribokinase-like"/>
    <property type="match status" value="1"/>
</dbReference>
<organism evidence="2 3">
    <name type="scientific">Pseudokineococcus marinus</name>
    <dbReference type="NCBI Taxonomy" id="351215"/>
    <lineage>
        <taxon>Bacteria</taxon>
        <taxon>Bacillati</taxon>
        <taxon>Actinomycetota</taxon>
        <taxon>Actinomycetes</taxon>
        <taxon>Kineosporiales</taxon>
        <taxon>Kineosporiaceae</taxon>
        <taxon>Pseudokineococcus</taxon>
    </lineage>
</organism>
<gene>
    <name evidence="2" type="ORF">HLB09_04430</name>
</gene>
<proteinExistence type="predicted"/>
<keyword evidence="2" id="KW-0808">Transferase</keyword>
<keyword evidence="3" id="KW-1185">Reference proteome</keyword>
<dbReference type="Proteomes" id="UP000555552">
    <property type="component" value="Unassembled WGS sequence"/>
</dbReference>
<sequence length="39" mass="3937">AHLATAAAALSVQRPGASASAPRREEVEALLAGRPTSRP</sequence>
<dbReference type="EMBL" id="JABEMA010000034">
    <property type="protein sequence ID" value="NNH22344.1"/>
    <property type="molecule type" value="Genomic_DNA"/>
</dbReference>
<evidence type="ECO:0000313" key="3">
    <source>
        <dbReference type="Proteomes" id="UP000555552"/>
    </source>
</evidence>
<feature type="region of interest" description="Disordered" evidence="1">
    <location>
        <begin position="1"/>
        <end position="39"/>
    </location>
</feature>
<evidence type="ECO:0000256" key="1">
    <source>
        <dbReference type="SAM" id="MobiDB-lite"/>
    </source>
</evidence>
<feature type="non-terminal residue" evidence="2">
    <location>
        <position position="1"/>
    </location>
</feature>
<evidence type="ECO:0000313" key="2">
    <source>
        <dbReference type="EMBL" id="NNH22344.1"/>
    </source>
</evidence>
<dbReference type="Gene3D" id="3.40.1190.20">
    <property type="match status" value="1"/>
</dbReference>
<dbReference type="AlphaFoldDB" id="A0A849BP39"/>
<name>A0A849BP39_9ACTN</name>
<dbReference type="InterPro" id="IPR029056">
    <property type="entry name" value="Ribokinase-like"/>
</dbReference>
<dbReference type="GO" id="GO:0016301">
    <property type="term" value="F:kinase activity"/>
    <property type="evidence" value="ECO:0007669"/>
    <property type="project" value="UniProtKB-KW"/>
</dbReference>
<feature type="compositionally biased region" description="Low complexity" evidence="1">
    <location>
        <begin position="1"/>
        <end position="10"/>
    </location>
</feature>